<keyword evidence="1" id="KW-0479">Metal-binding</keyword>
<protein>
    <recommendedName>
        <fullName evidence="5">B30.2/SPRY domain-containing protein</fullName>
    </recommendedName>
</protein>
<name>A0ABP9YSH3_9FUNG</name>
<feature type="region of interest" description="Disordered" evidence="4">
    <location>
        <begin position="825"/>
        <end position="904"/>
    </location>
</feature>
<evidence type="ECO:0000259" key="5">
    <source>
        <dbReference type="PROSITE" id="PS50188"/>
    </source>
</evidence>
<keyword evidence="7" id="KW-1185">Reference proteome</keyword>
<dbReference type="InterPro" id="IPR013320">
    <property type="entry name" value="ConA-like_dom_sf"/>
</dbReference>
<evidence type="ECO:0000256" key="2">
    <source>
        <dbReference type="ARBA" id="ARBA00022771"/>
    </source>
</evidence>
<keyword evidence="3" id="KW-0862">Zinc</keyword>
<dbReference type="InterPro" id="IPR000225">
    <property type="entry name" value="Armadillo"/>
</dbReference>
<dbReference type="SMART" id="SM00449">
    <property type="entry name" value="SPRY"/>
    <property type="match status" value="1"/>
</dbReference>
<dbReference type="InterPro" id="IPR016024">
    <property type="entry name" value="ARM-type_fold"/>
</dbReference>
<proteinExistence type="predicted"/>
<dbReference type="Proteomes" id="UP001473302">
    <property type="component" value="Unassembled WGS sequence"/>
</dbReference>
<dbReference type="SMART" id="SM00185">
    <property type="entry name" value="ARM"/>
    <property type="match status" value="4"/>
</dbReference>
<dbReference type="SUPFAM" id="SSF49899">
    <property type="entry name" value="Concanavalin A-like lectins/glucanases"/>
    <property type="match status" value="1"/>
</dbReference>
<feature type="domain" description="B30.2/SPRY" evidence="5">
    <location>
        <begin position="1050"/>
        <end position="1252"/>
    </location>
</feature>
<comment type="caution">
    <text evidence="6">The sequence shown here is derived from an EMBL/GenBank/DDBJ whole genome shotgun (WGS) entry which is preliminary data.</text>
</comment>
<evidence type="ECO:0000313" key="6">
    <source>
        <dbReference type="EMBL" id="GAA5809800.1"/>
    </source>
</evidence>
<dbReference type="PROSITE" id="PS50188">
    <property type="entry name" value="B302_SPRY"/>
    <property type="match status" value="1"/>
</dbReference>
<feature type="compositionally biased region" description="Basic and acidic residues" evidence="4">
    <location>
        <begin position="1332"/>
        <end position="1343"/>
    </location>
</feature>
<dbReference type="Gene3D" id="2.60.120.920">
    <property type="match status" value="1"/>
</dbReference>
<sequence>MSYSKRLALTDSKETPPVVAFIAGVAAVLMGYSVYSHLKTLHDRNALPKKNATKSGAKLEDSIRLKSLAYLTQSHNYFQRAMSGSYLPNIIAACGKEQPIGIKSKALPSLQLLTRKENNKAALLEAGALGVLVDALKCTDPEMKEVTQRYVAVAICDLIQGSDLNKYSILELGVLDPIKRILTSDEIRNNELKYWTLMILYQISLSDPLPKVLIENGFVSLLARMARMTYGNTNMPKFCMQSLVRIAANVEVPEAKKVLTELLDYNIVDLISNCLRGDDVELIYWAAGLMHEFVLKDVAADKFREIKGIHVILAGLLSAEEMYISRVILRTIKFMAYGQDKFRHEMVRSGMVKKIMHCLSLDDEDVRYWAILCIHVVAGQVESHEDIISAPEFETLLELSLSTKIKVAIFVSDILSLICCIGSNNTFMEPNLNLIVKTLNTLLIEGELDVQYNAAGAIFNVMTMTYAFASKVRDTCFETLVLMATSAAHERVQLTCTKGALMVVIKNRFLIPQLNEQVTDPLIETVNTLSSLILPIIMTRAILQASKHEPRTKKIKFNINDAMNANLIDDSEDILEPSATTTDILGEEETDDGEMDRLFRNPDYIDVSEQGTISNASRLDRVLKDRERTKYKKSKKSNIELIDALTHDDIAYLFDFNISSTERESLLLKFEVPVLARNQITGALTALNILLENDQVIGNIVTGESFKAPILDVLDDIVIDIDDIDSKIYSRRVLKNKHNDSSTGTKSSIIASILSSEAAGSRLPESIQKLLKSLVDLTLYPALEEWANSHYYDYPLDTLTESKATEIYTHVIDWICTFAEPPKYKREKKQSPDSSEDENQSAGSSDDFGLAKYRHGKDKPSFKSTTSHMKGYGVRSLNRSNYRGHRSDSSSDSENEDSSSDDDALISVYPKRSKKIESAAERMGETRRKGENFDLDDMLSVSYASEYYLGFSNRALVLLSSLSRYASVRQYLIQDIRFIPVLVYLFEDYNNLTDNVMACLGSLFARDPFVAIPETSFLVVAILLWRGIRMSSLNRKQSYLFYSRLVLSYCSRYVAPDVKNNSIVNNPSFTEIDLVSRSKFCIINHENFLQVRNDTWTFESVRANHCVPANFDREDNEDEEESTSHKYAFEVKLESDGLMQIGWVNDRFEFDAEGGNGVGDDTNSYGYDGCRVKKWHGKYSSMRTSYGLKWAEGDIITCTIDMDLGEISYYKNGQDMGVAFYGISVSCVWYPAISLSTGQQCKFKFGGAIDPLRYLPEGYTPVGALSKRNSIKLPPPRITKPVNANSDENDITDLANALEKMSVHSPIYPSGKDDNIESNLKPVNETLSIESSSKRTPEPRSQKSPEYAFSVTIPNAQKQNILPSLYFEVTIEFLRKDDDLYLFESVITFGFKSLSPGRSFHFAYDRYKKTCSLIIGSNRSEPISLEICDGGKLGIIYVDETNTIGLTYNGVVKGLINLDKNVKIIPYLPFVTGYMRTEINYGEEPLTWKPADSVSSKQHISNYLDKILGDRTTLKRF</sequence>
<dbReference type="InterPro" id="IPR043136">
    <property type="entry name" value="B30.2/SPRY_sf"/>
</dbReference>
<dbReference type="InterPro" id="IPR045129">
    <property type="entry name" value="RNF123/RKP/RSPRY1"/>
</dbReference>
<keyword evidence="2" id="KW-0863">Zinc-finger</keyword>
<accession>A0ABP9YSH3</accession>
<dbReference type="InterPro" id="IPR003877">
    <property type="entry name" value="SPRY_dom"/>
</dbReference>
<evidence type="ECO:0000256" key="1">
    <source>
        <dbReference type="ARBA" id="ARBA00022723"/>
    </source>
</evidence>
<gene>
    <name evidence="6" type="ORF">MFLAVUS_003213</name>
</gene>
<dbReference type="Gene3D" id="1.25.10.10">
    <property type="entry name" value="Leucine-rich Repeat Variant"/>
    <property type="match status" value="1"/>
</dbReference>
<feature type="compositionally biased region" description="Acidic residues" evidence="4">
    <location>
        <begin position="891"/>
        <end position="904"/>
    </location>
</feature>
<dbReference type="InterPro" id="IPR011989">
    <property type="entry name" value="ARM-like"/>
</dbReference>
<evidence type="ECO:0000256" key="4">
    <source>
        <dbReference type="SAM" id="MobiDB-lite"/>
    </source>
</evidence>
<reference evidence="6 7" key="1">
    <citation type="submission" date="2024-04" db="EMBL/GenBank/DDBJ databases">
        <title>genome sequences of Mucor flavus KT1a and Helicostylum pulchrum KT1b strains isolated from the surface of a dry-aged beef.</title>
        <authorList>
            <person name="Toyotome T."/>
            <person name="Hosono M."/>
            <person name="Torimaru M."/>
            <person name="Fukuda K."/>
            <person name="Mikami N."/>
        </authorList>
    </citation>
    <scope>NUCLEOTIDE SEQUENCE [LARGE SCALE GENOMIC DNA]</scope>
    <source>
        <strain evidence="6 7">KT1a</strain>
    </source>
</reference>
<dbReference type="SUPFAM" id="SSF48371">
    <property type="entry name" value="ARM repeat"/>
    <property type="match status" value="2"/>
</dbReference>
<dbReference type="InterPro" id="IPR001870">
    <property type="entry name" value="B30.2/SPRY"/>
</dbReference>
<dbReference type="EMBL" id="BAABUK010000006">
    <property type="protein sequence ID" value="GAA5809800.1"/>
    <property type="molecule type" value="Genomic_DNA"/>
</dbReference>
<feature type="region of interest" description="Disordered" evidence="4">
    <location>
        <begin position="1327"/>
        <end position="1346"/>
    </location>
</feature>
<evidence type="ECO:0000313" key="7">
    <source>
        <dbReference type="Proteomes" id="UP001473302"/>
    </source>
</evidence>
<dbReference type="Pfam" id="PF00622">
    <property type="entry name" value="SPRY"/>
    <property type="match status" value="1"/>
</dbReference>
<dbReference type="PANTHER" id="PTHR13363:SF5">
    <property type="entry name" value="E3 UBIQUITIN-PROTEIN LIGASE RNF123"/>
    <property type="match status" value="1"/>
</dbReference>
<organism evidence="6 7">
    <name type="scientific">Mucor flavus</name>
    <dbReference type="NCBI Taxonomy" id="439312"/>
    <lineage>
        <taxon>Eukaryota</taxon>
        <taxon>Fungi</taxon>
        <taxon>Fungi incertae sedis</taxon>
        <taxon>Mucoromycota</taxon>
        <taxon>Mucoromycotina</taxon>
        <taxon>Mucoromycetes</taxon>
        <taxon>Mucorales</taxon>
        <taxon>Mucorineae</taxon>
        <taxon>Mucoraceae</taxon>
        <taxon>Mucor</taxon>
    </lineage>
</organism>
<evidence type="ECO:0000256" key="3">
    <source>
        <dbReference type="ARBA" id="ARBA00022833"/>
    </source>
</evidence>
<dbReference type="PANTHER" id="PTHR13363">
    <property type="entry name" value="RING FINGER AND SRY DOMAIN-CONTAINING"/>
    <property type="match status" value="1"/>
</dbReference>